<dbReference type="AlphaFoldDB" id="W0RDK9"/>
<keyword evidence="2" id="KW-0560">Oxidoreductase</keyword>
<gene>
    <name evidence="5" type="ORF">J421_0990</name>
</gene>
<comment type="similarity">
    <text evidence="1 3">Belongs to the short-chain dehydrogenases/reductases (SDR) family.</text>
</comment>
<dbReference type="STRING" id="861299.J421_0990"/>
<dbReference type="HOGENOM" id="CLU_010194_2_10_0"/>
<accession>W0RDK9</accession>
<dbReference type="InterPro" id="IPR057326">
    <property type="entry name" value="KR_dom"/>
</dbReference>
<evidence type="ECO:0000259" key="4">
    <source>
        <dbReference type="SMART" id="SM00822"/>
    </source>
</evidence>
<dbReference type="Proteomes" id="UP000019151">
    <property type="component" value="Chromosome"/>
</dbReference>
<dbReference type="InterPro" id="IPR002347">
    <property type="entry name" value="SDR_fam"/>
</dbReference>
<dbReference type="Pfam" id="PF00106">
    <property type="entry name" value="adh_short"/>
    <property type="match status" value="1"/>
</dbReference>
<dbReference type="GO" id="GO:0016491">
    <property type="term" value="F:oxidoreductase activity"/>
    <property type="evidence" value="ECO:0007669"/>
    <property type="project" value="UniProtKB-KW"/>
</dbReference>
<keyword evidence="6" id="KW-1185">Reference proteome</keyword>
<dbReference type="SMART" id="SM00822">
    <property type="entry name" value="PKS_KR"/>
    <property type="match status" value="1"/>
</dbReference>
<protein>
    <submittedName>
        <fullName evidence="5">Short-chain dehydrogenase/reductase SDR</fullName>
    </submittedName>
</protein>
<dbReference type="OrthoDB" id="9775296at2"/>
<evidence type="ECO:0000313" key="5">
    <source>
        <dbReference type="EMBL" id="AHG88527.1"/>
    </source>
</evidence>
<evidence type="ECO:0000256" key="2">
    <source>
        <dbReference type="ARBA" id="ARBA00023002"/>
    </source>
</evidence>
<evidence type="ECO:0000256" key="1">
    <source>
        <dbReference type="ARBA" id="ARBA00006484"/>
    </source>
</evidence>
<dbReference type="eggNOG" id="COG4221">
    <property type="taxonomic scope" value="Bacteria"/>
</dbReference>
<feature type="domain" description="Ketoreductase" evidence="4">
    <location>
        <begin position="6"/>
        <end position="194"/>
    </location>
</feature>
<sequence length="255" mass="26786">MGVTSKVIVITGASGGIGAAVARRLGADGHRLVLGARRVAELERVAAEARSRGAPDARAVATDVTRRDDVLRLRDAALDAFGGFDVWINNAGRGITRLVLDLTDADVDDMIAVNVKSALYGMQAAVPHFVERGAGHLINVSSTLGRVPISPFRSAYSAAKAALASLTTSLRLDLAERHPGVHVSLVLPGVVTTDFAQNVRGTPIAPVTGGVRAQTAEEVAEVFADLVAHPAAERYTNPRSVEAAREYYAQLYGGE</sequence>
<reference evidence="5 6" key="1">
    <citation type="journal article" date="2014" name="Genome Announc.">
        <title>Genome Sequence and Methylome of Soil Bacterium Gemmatirosa kalamazoonensis KBS708T, a Member of the Rarely Cultivated Gemmatimonadetes Phylum.</title>
        <authorList>
            <person name="Debruyn J.M."/>
            <person name="Radosevich M."/>
            <person name="Wommack K.E."/>
            <person name="Polson S.W."/>
            <person name="Hauser L.J."/>
            <person name="Fawaz M.N."/>
            <person name="Korlach J."/>
            <person name="Tsai Y.C."/>
        </authorList>
    </citation>
    <scope>NUCLEOTIDE SEQUENCE [LARGE SCALE GENOMIC DNA]</scope>
    <source>
        <strain evidence="5 6">KBS708</strain>
    </source>
</reference>
<dbReference type="InParanoid" id="W0RDK9"/>
<dbReference type="GO" id="GO:0016020">
    <property type="term" value="C:membrane"/>
    <property type="evidence" value="ECO:0007669"/>
    <property type="project" value="TreeGrafter"/>
</dbReference>
<dbReference type="SUPFAM" id="SSF51735">
    <property type="entry name" value="NAD(P)-binding Rossmann-fold domains"/>
    <property type="match status" value="1"/>
</dbReference>
<dbReference type="PANTHER" id="PTHR44196">
    <property type="entry name" value="DEHYDROGENASE/REDUCTASE SDR FAMILY MEMBER 7B"/>
    <property type="match status" value="1"/>
</dbReference>
<proteinExistence type="inferred from homology"/>
<dbReference type="EMBL" id="CP007128">
    <property type="protein sequence ID" value="AHG88527.1"/>
    <property type="molecule type" value="Genomic_DNA"/>
</dbReference>
<evidence type="ECO:0000313" key="6">
    <source>
        <dbReference type="Proteomes" id="UP000019151"/>
    </source>
</evidence>
<organism evidence="5 6">
    <name type="scientific">Gemmatirosa kalamazoonensis</name>
    <dbReference type="NCBI Taxonomy" id="861299"/>
    <lineage>
        <taxon>Bacteria</taxon>
        <taxon>Pseudomonadati</taxon>
        <taxon>Gemmatimonadota</taxon>
        <taxon>Gemmatimonadia</taxon>
        <taxon>Gemmatimonadales</taxon>
        <taxon>Gemmatimonadaceae</taxon>
        <taxon>Gemmatirosa</taxon>
    </lineage>
</organism>
<evidence type="ECO:0000256" key="3">
    <source>
        <dbReference type="RuleBase" id="RU000363"/>
    </source>
</evidence>
<dbReference type="PANTHER" id="PTHR44196:SF1">
    <property type="entry name" value="DEHYDROGENASE_REDUCTASE SDR FAMILY MEMBER 7B"/>
    <property type="match status" value="1"/>
</dbReference>
<dbReference type="PRINTS" id="PR00081">
    <property type="entry name" value="GDHRDH"/>
</dbReference>
<name>W0RDK9_9BACT</name>
<dbReference type="KEGG" id="gba:J421_0990"/>
<dbReference type="Gene3D" id="3.40.50.720">
    <property type="entry name" value="NAD(P)-binding Rossmann-like Domain"/>
    <property type="match status" value="1"/>
</dbReference>
<dbReference type="InterPro" id="IPR036291">
    <property type="entry name" value="NAD(P)-bd_dom_sf"/>
</dbReference>
<dbReference type="PRINTS" id="PR00080">
    <property type="entry name" value="SDRFAMILY"/>
</dbReference>
<dbReference type="CDD" id="cd05233">
    <property type="entry name" value="SDR_c"/>
    <property type="match status" value="1"/>
</dbReference>